<keyword evidence="5" id="KW-0812">Transmembrane</keyword>
<comment type="function">
    <text evidence="1">Required for the export of heme to the periplasm for the biogenesis of c-type cytochromes.</text>
</comment>
<dbReference type="EMBL" id="CP097562">
    <property type="protein sequence ID" value="USF24322.1"/>
    <property type="molecule type" value="Genomic_DNA"/>
</dbReference>
<evidence type="ECO:0000256" key="2">
    <source>
        <dbReference type="ARBA" id="ARBA00004141"/>
    </source>
</evidence>
<organism evidence="9 10">
    <name type="scientific">Mucispirillum schaedleri ASF457</name>
    <dbReference type="NCBI Taxonomy" id="1379858"/>
    <lineage>
        <taxon>Bacteria</taxon>
        <taxon>Pseudomonadati</taxon>
        <taxon>Deferribacterota</taxon>
        <taxon>Deferribacteres</taxon>
        <taxon>Deferribacterales</taxon>
        <taxon>Mucispirillaceae</taxon>
        <taxon>Mucispirillum</taxon>
    </lineage>
</organism>
<dbReference type="GO" id="GO:0017004">
    <property type="term" value="P:cytochrome complex assembly"/>
    <property type="evidence" value="ECO:0007669"/>
    <property type="project" value="UniProtKB-KW"/>
</dbReference>
<keyword evidence="8" id="KW-0472">Membrane</keyword>
<reference evidence="9" key="1">
    <citation type="journal article" date="2014" name="Genome Announc.">
        <title>Draft genome sequences of the altered schaedler flora, a defined bacterial community from gnotobiotic mice.</title>
        <authorList>
            <person name="Wannemuehler M.J."/>
            <person name="Overstreet A.M."/>
            <person name="Ward D.V."/>
            <person name="Phillips G.J."/>
        </authorList>
    </citation>
    <scope>NUCLEOTIDE SEQUENCE</scope>
    <source>
        <strain evidence="9">ASF457</strain>
    </source>
</reference>
<evidence type="ECO:0000313" key="10">
    <source>
        <dbReference type="Proteomes" id="UP000017429"/>
    </source>
</evidence>
<dbReference type="AlphaFoldDB" id="V2PZS3"/>
<evidence type="ECO:0000256" key="4">
    <source>
        <dbReference type="ARBA" id="ARBA00016463"/>
    </source>
</evidence>
<accession>V2PZS3</accession>
<gene>
    <name evidence="9" type="primary">ccmC</name>
    <name evidence="9" type="ORF">N508_001408</name>
</gene>
<dbReference type="InterPro" id="IPR045062">
    <property type="entry name" value="Cyt_c_biogenesis_CcsA/CcmC"/>
</dbReference>
<dbReference type="PANTHER" id="PTHR30071:SF1">
    <property type="entry name" value="CYTOCHROME B_B6 PROTEIN-RELATED"/>
    <property type="match status" value="1"/>
</dbReference>
<name>V2PZS3_9BACT</name>
<dbReference type="PRINTS" id="PR01386">
    <property type="entry name" value="CCMCBIOGNSIS"/>
</dbReference>
<keyword evidence="10" id="KW-1185">Reference proteome</keyword>
<evidence type="ECO:0000256" key="1">
    <source>
        <dbReference type="ARBA" id="ARBA00002442"/>
    </source>
</evidence>
<dbReference type="RefSeq" id="WP_023275715.1">
    <property type="nucleotide sequence ID" value="NZ_CP097562.1"/>
</dbReference>
<dbReference type="PANTHER" id="PTHR30071">
    <property type="entry name" value="HEME EXPORTER PROTEIN C"/>
    <property type="match status" value="1"/>
</dbReference>
<dbReference type="Pfam" id="PF01578">
    <property type="entry name" value="Cytochrom_C_asm"/>
    <property type="match status" value="1"/>
</dbReference>
<reference evidence="9" key="3">
    <citation type="submission" date="2022-06" db="EMBL/GenBank/DDBJ databases">
        <title>Resources to Facilitate Use of the Altered Schaedler Flora (ASF) Mouse Model to Study Microbiome Function.</title>
        <authorList>
            <person name="Proctor A."/>
            <person name="Parvinroo S."/>
            <person name="Richie T."/>
            <person name="Jia X."/>
            <person name="Lee S.T.M."/>
            <person name="Karp P.D."/>
            <person name="Paley S."/>
            <person name="Kostic A.D."/>
            <person name="Pierre J.F."/>
            <person name="Wannemuehler M.J."/>
            <person name="Phillips G.J."/>
        </authorList>
    </citation>
    <scope>NUCLEOTIDE SEQUENCE</scope>
    <source>
        <strain evidence="9">ASF457</strain>
    </source>
</reference>
<keyword evidence="7" id="KW-1133">Transmembrane helix</keyword>
<dbReference type="GO" id="GO:0005886">
    <property type="term" value="C:plasma membrane"/>
    <property type="evidence" value="ECO:0007669"/>
    <property type="project" value="TreeGrafter"/>
</dbReference>
<evidence type="ECO:0000256" key="8">
    <source>
        <dbReference type="ARBA" id="ARBA00023136"/>
    </source>
</evidence>
<evidence type="ECO:0000313" key="9">
    <source>
        <dbReference type="EMBL" id="USF24322.1"/>
    </source>
</evidence>
<evidence type="ECO:0000256" key="7">
    <source>
        <dbReference type="ARBA" id="ARBA00022989"/>
    </source>
</evidence>
<dbReference type="GO" id="GO:0015232">
    <property type="term" value="F:heme transmembrane transporter activity"/>
    <property type="evidence" value="ECO:0007669"/>
    <property type="project" value="InterPro"/>
</dbReference>
<sequence>MFKLAKLDKIFSILLFAAVPIGLYFAFFYAPVERIMGIVQKIFYFHVASAWIGFAAFFVTFVASILYLITKKYTFDDIAAASAEIGLAFCTIVILTGPLWAKPAWGKFWTWDPRLTSTLLLWFIYVGYIMLRQFMDESDRRAKFSAAVGIIGFIDVPVVFLSIQWWNNTIHPNVVQKGGGGLHPDMLTAMLVCLGIFTIIYISLLIRRLRLINIERRIKLLETD</sequence>
<comment type="subcellular location">
    <subcellularLocation>
        <location evidence="2">Membrane</location>
        <topology evidence="2">Multi-pass membrane protein</topology>
    </subcellularLocation>
</comment>
<dbReference type="GO" id="GO:0020037">
    <property type="term" value="F:heme binding"/>
    <property type="evidence" value="ECO:0007669"/>
    <property type="project" value="InterPro"/>
</dbReference>
<dbReference type="eggNOG" id="COG0755">
    <property type="taxonomic scope" value="Bacteria"/>
</dbReference>
<dbReference type="InterPro" id="IPR003557">
    <property type="entry name" value="Cyt_c_biogenesis_CcmC"/>
</dbReference>
<dbReference type="Proteomes" id="UP000017429">
    <property type="component" value="Chromosome"/>
</dbReference>
<evidence type="ECO:0000256" key="6">
    <source>
        <dbReference type="ARBA" id="ARBA00022748"/>
    </source>
</evidence>
<keyword evidence="6" id="KW-0201">Cytochrome c-type biogenesis</keyword>
<evidence type="ECO:0000256" key="3">
    <source>
        <dbReference type="ARBA" id="ARBA00005840"/>
    </source>
</evidence>
<comment type="similarity">
    <text evidence="3">Belongs to the CcmC/CycZ/HelC family.</text>
</comment>
<dbReference type="OrthoDB" id="9814290at2"/>
<reference evidence="9" key="2">
    <citation type="submission" date="2022-05" db="EMBL/GenBank/DDBJ databases">
        <authorList>
            <person name="Proctor A.L."/>
            <person name="Phillips G.J."/>
            <person name="Wannemuehler M.J."/>
        </authorList>
    </citation>
    <scope>NUCLEOTIDE SEQUENCE</scope>
    <source>
        <strain evidence="9">ASF457</strain>
    </source>
</reference>
<dbReference type="InterPro" id="IPR002541">
    <property type="entry name" value="Cyt_c_assembly"/>
</dbReference>
<dbReference type="KEGG" id="msch:N508_001408"/>
<proteinExistence type="inferred from homology"/>
<evidence type="ECO:0000256" key="5">
    <source>
        <dbReference type="ARBA" id="ARBA00022692"/>
    </source>
</evidence>
<protein>
    <recommendedName>
        <fullName evidence="4">Heme exporter protein C</fullName>
    </recommendedName>
</protein>